<name>T1H2I7_MEGSC</name>
<evidence type="ECO:0000313" key="2">
    <source>
        <dbReference type="Proteomes" id="UP000015102"/>
    </source>
</evidence>
<dbReference type="Proteomes" id="UP000015102">
    <property type="component" value="Unassembled WGS sequence"/>
</dbReference>
<keyword evidence="2" id="KW-1185">Reference proteome</keyword>
<reference evidence="1" key="2">
    <citation type="submission" date="2015-06" db="UniProtKB">
        <authorList>
            <consortium name="EnsemblMetazoa"/>
        </authorList>
    </citation>
    <scope>IDENTIFICATION</scope>
</reference>
<proteinExistence type="predicted"/>
<reference evidence="2" key="1">
    <citation type="submission" date="2013-02" db="EMBL/GenBank/DDBJ databases">
        <authorList>
            <person name="Hughes D."/>
        </authorList>
    </citation>
    <scope>NUCLEOTIDE SEQUENCE</scope>
    <source>
        <strain>Durham</strain>
        <strain evidence="2">NC isolate 2 -- Noor lab</strain>
    </source>
</reference>
<dbReference type="EMBL" id="CAQQ02154508">
    <property type="status" value="NOT_ANNOTATED_CDS"/>
    <property type="molecule type" value="Genomic_DNA"/>
</dbReference>
<accession>T1H2I7</accession>
<sequence length="30" mass="3538">MFSTFDQGPKLCPTRVRRIPRTFTTLCYAM</sequence>
<evidence type="ECO:0000313" key="1">
    <source>
        <dbReference type="EnsemblMetazoa" id="MESCA010435-PA"/>
    </source>
</evidence>
<organism evidence="1 2">
    <name type="scientific">Megaselia scalaris</name>
    <name type="common">Humpbacked fly</name>
    <name type="synonym">Phora scalaris</name>
    <dbReference type="NCBI Taxonomy" id="36166"/>
    <lineage>
        <taxon>Eukaryota</taxon>
        <taxon>Metazoa</taxon>
        <taxon>Ecdysozoa</taxon>
        <taxon>Arthropoda</taxon>
        <taxon>Hexapoda</taxon>
        <taxon>Insecta</taxon>
        <taxon>Pterygota</taxon>
        <taxon>Neoptera</taxon>
        <taxon>Endopterygota</taxon>
        <taxon>Diptera</taxon>
        <taxon>Brachycera</taxon>
        <taxon>Muscomorpha</taxon>
        <taxon>Platypezoidea</taxon>
        <taxon>Phoridae</taxon>
        <taxon>Megaseliini</taxon>
        <taxon>Megaselia</taxon>
    </lineage>
</organism>
<protein>
    <submittedName>
        <fullName evidence="1">Uncharacterized protein</fullName>
    </submittedName>
</protein>
<dbReference type="EnsemblMetazoa" id="MESCA010435-RA">
    <property type="protein sequence ID" value="MESCA010435-PA"/>
    <property type="gene ID" value="MESCA010435"/>
</dbReference>
<dbReference type="AlphaFoldDB" id="T1H2I7"/>
<dbReference type="HOGENOM" id="CLU_3406726_0_0_1"/>